<gene>
    <name evidence="3" type="primary">HEPH</name>
    <name evidence="3" type="ORF">TNCT_525021</name>
</gene>
<dbReference type="InterPro" id="IPR002355">
    <property type="entry name" value="Cu_oxidase_Cu_BS"/>
</dbReference>
<organism evidence="3 4">
    <name type="scientific">Trichonephila clavata</name>
    <name type="common">Joro spider</name>
    <name type="synonym">Nephila clavata</name>
    <dbReference type="NCBI Taxonomy" id="2740835"/>
    <lineage>
        <taxon>Eukaryota</taxon>
        <taxon>Metazoa</taxon>
        <taxon>Ecdysozoa</taxon>
        <taxon>Arthropoda</taxon>
        <taxon>Chelicerata</taxon>
        <taxon>Arachnida</taxon>
        <taxon>Araneae</taxon>
        <taxon>Araneomorphae</taxon>
        <taxon>Entelegynae</taxon>
        <taxon>Araneoidea</taxon>
        <taxon>Nephilidae</taxon>
        <taxon>Trichonephila</taxon>
    </lineage>
</organism>
<dbReference type="Pfam" id="PF07731">
    <property type="entry name" value="Cu-oxidase_2"/>
    <property type="match status" value="1"/>
</dbReference>
<proteinExistence type="predicted"/>
<dbReference type="InterPro" id="IPR011706">
    <property type="entry name" value="Cu-oxidase_C"/>
</dbReference>
<dbReference type="GO" id="GO:0016491">
    <property type="term" value="F:oxidoreductase activity"/>
    <property type="evidence" value="ECO:0007669"/>
    <property type="project" value="InterPro"/>
</dbReference>
<evidence type="ECO:0000256" key="1">
    <source>
        <dbReference type="ARBA" id="ARBA00022723"/>
    </source>
</evidence>
<reference evidence="3" key="1">
    <citation type="submission" date="2020-07" db="EMBL/GenBank/DDBJ databases">
        <title>Multicomponent nature underlies the extraordinary mechanical properties of spider dragline silk.</title>
        <authorList>
            <person name="Kono N."/>
            <person name="Nakamura H."/>
            <person name="Mori M."/>
            <person name="Yoshida Y."/>
            <person name="Ohtoshi R."/>
            <person name="Malay A.D."/>
            <person name="Moran D.A.P."/>
            <person name="Tomita M."/>
            <person name="Numata K."/>
            <person name="Arakawa K."/>
        </authorList>
    </citation>
    <scope>NUCLEOTIDE SEQUENCE</scope>
</reference>
<dbReference type="AlphaFoldDB" id="A0A8X6H9Y8"/>
<dbReference type="Proteomes" id="UP000887116">
    <property type="component" value="Unassembled WGS sequence"/>
</dbReference>
<evidence type="ECO:0000313" key="3">
    <source>
        <dbReference type="EMBL" id="GFR20011.1"/>
    </source>
</evidence>
<sequence length="237" mass="27016">MDSEESKTFVERGNDRIGTRYKKALFREFTDATFTTRKCETPQSRHLAVLGPMIKAEVAVDPVKDTNAGLIGPLIICRPGILTEDGGRSDAEHEFVVLYTIMDENESWYIQENVMRYTYQPYSVNYQDRNFITSNRMHAVNGRIYGTLEGLVAKNGTKSAWYLLGMGSEEDLHTAHFHGQTFLIRSDTVRRGDVVDLFPGYFETVEMVNDNPGTWILHCHVDDHMRYGMAVTFTVTP</sequence>
<dbReference type="InterPro" id="IPR033138">
    <property type="entry name" value="Cu_oxidase_CS"/>
</dbReference>
<comment type="caution">
    <text evidence="3">The sequence shown here is derived from an EMBL/GenBank/DDBJ whole genome shotgun (WGS) entry which is preliminary data.</text>
</comment>
<name>A0A8X6H9Y8_TRICU</name>
<dbReference type="EMBL" id="BMAO01037765">
    <property type="protein sequence ID" value="GFR20011.1"/>
    <property type="molecule type" value="Genomic_DNA"/>
</dbReference>
<keyword evidence="4" id="KW-1185">Reference proteome</keyword>
<evidence type="ECO:0000313" key="4">
    <source>
        <dbReference type="Proteomes" id="UP000887116"/>
    </source>
</evidence>
<dbReference type="Gene3D" id="2.60.40.420">
    <property type="entry name" value="Cupredoxins - blue copper proteins"/>
    <property type="match status" value="2"/>
</dbReference>
<feature type="domain" description="Plastocyanin-like" evidence="2">
    <location>
        <begin position="132"/>
        <end position="236"/>
    </location>
</feature>
<evidence type="ECO:0000259" key="2">
    <source>
        <dbReference type="Pfam" id="PF07731"/>
    </source>
</evidence>
<dbReference type="InterPro" id="IPR008972">
    <property type="entry name" value="Cupredoxin"/>
</dbReference>
<protein>
    <submittedName>
        <fullName evidence="3">Hephaestin</fullName>
    </submittedName>
</protein>
<accession>A0A8X6H9Y8</accession>
<dbReference type="OrthoDB" id="6407084at2759"/>
<keyword evidence="1" id="KW-0479">Metal-binding</keyword>
<dbReference type="PROSITE" id="PS00079">
    <property type="entry name" value="MULTICOPPER_OXIDASE1"/>
    <property type="match status" value="1"/>
</dbReference>
<dbReference type="GO" id="GO:0005507">
    <property type="term" value="F:copper ion binding"/>
    <property type="evidence" value="ECO:0007669"/>
    <property type="project" value="InterPro"/>
</dbReference>
<dbReference type="PROSITE" id="PS00080">
    <property type="entry name" value="MULTICOPPER_OXIDASE2"/>
    <property type="match status" value="1"/>
</dbReference>
<dbReference type="SUPFAM" id="SSF49503">
    <property type="entry name" value="Cupredoxins"/>
    <property type="match status" value="3"/>
</dbReference>